<dbReference type="PROSITE" id="PS50931">
    <property type="entry name" value="HTH_LYSR"/>
    <property type="match status" value="1"/>
</dbReference>
<dbReference type="PANTHER" id="PTHR30537:SF68">
    <property type="entry name" value="TRANSCRIPTIONAL REGULATOR-RELATED"/>
    <property type="match status" value="1"/>
</dbReference>
<dbReference type="FunFam" id="1.10.10.10:FF:000001">
    <property type="entry name" value="LysR family transcriptional regulator"/>
    <property type="match status" value="1"/>
</dbReference>
<evidence type="ECO:0000256" key="2">
    <source>
        <dbReference type="ARBA" id="ARBA00023015"/>
    </source>
</evidence>
<proteinExistence type="inferred from homology"/>
<dbReference type="Gene3D" id="1.10.10.10">
    <property type="entry name" value="Winged helix-like DNA-binding domain superfamily/Winged helix DNA-binding domain"/>
    <property type="match status" value="1"/>
</dbReference>
<name>A0A3B0RPF2_9ZZZZ</name>
<dbReference type="InterPro" id="IPR000847">
    <property type="entry name" value="LysR_HTH_N"/>
</dbReference>
<evidence type="ECO:0000256" key="1">
    <source>
        <dbReference type="ARBA" id="ARBA00009437"/>
    </source>
</evidence>
<protein>
    <submittedName>
        <fullName evidence="6">Transcriptional regulator, LysR family</fullName>
    </submittedName>
</protein>
<sequence length="301" mass="33521">MPDLNALVIFAKVVESQSFSEAARRLQMPLSTVSRRIADLEDALGVRLLERSTRRLRLTDIGVEVLQQAERSAEIGDAVESIVSNQISEVRGVLRVSVPPSLSDTLFAPIMTAFQAAYPKVRIHVMVTPRLVDHIEEGVDIVFRVGPLKDSSLIATPVLRFRHQLVASPDYLKGREAPKHPKELLKHRLLAFSYWTPENSWTFYRGQNQETISFEPHLAMNDYTGIASALASGGGIGELPPIIAPCLMKDGSLVEVMPDWRFRTVDLSMVHLSKRHVARPVRLFRAFAAQMAPTLLGDLPV</sequence>
<dbReference type="AlphaFoldDB" id="A0A3B0RPF2"/>
<dbReference type="Pfam" id="PF00126">
    <property type="entry name" value="HTH_1"/>
    <property type="match status" value="1"/>
</dbReference>
<dbReference type="Gene3D" id="3.40.190.290">
    <property type="match status" value="1"/>
</dbReference>
<dbReference type="PANTHER" id="PTHR30537">
    <property type="entry name" value="HTH-TYPE TRANSCRIPTIONAL REGULATOR"/>
    <property type="match status" value="1"/>
</dbReference>
<feature type="domain" description="HTH lysR-type" evidence="5">
    <location>
        <begin position="2"/>
        <end position="59"/>
    </location>
</feature>
<gene>
    <name evidence="6" type="ORF">MNBD_ALPHA05-1884</name>
</gene>
<keyword evidence="2" id="KW-0805">Transcription regulation</keyword>
<dbReference type="SUPFAM" id="SSF53850">
    <property type="entry name" value="Periplasmic binding protein-like II"/>
    <property type="match status" value="1"/>
</dbReference>
<reference evidence="6" key="1">
    <citation type="submission" date="2018-06" db="EMBL/GenBank/DDBJ databases">
        <authorList>
            <person name="Zhirakovskaya E."/>
        </authorList>
    </citation>
    <scope>NUCLEOTIDE SEQUENCE</scope>
</reference>
<organism evidence="6">
    <name type="scientific">hydrothermal vent metagenome</name>
    <dbReference type="NCBI Taxonomy" id="652676"/>
    <lineage>
        <taxon>unclassified sequences</taxon>
        <taxon>metagenomes</taxon>
        <taxon>ecological metagenomes</taxon>
    </lineage>
</organism>
<dbReference type="GO" id="GO:0006351">
    <property type="term" value="P:DNA-templated transcription"/>
    <property type="evidence" value="ECO:0007669"/>
    <property type="project" value="TreeGrafter"/>
</dbReference>
<accession>A0A3B0RPF2</accession>
<dbReference type="EMBL" id="UOEH01000041">
    <property type="protein sequence ID" value="VAV90486.1"/>
    <property type="molecule type" value="Genomic_DNA"/>
</dbReference>
<dbReference type="GO" id="GO:0003700">
    <property type="term" value="F:DNA-binding transcription factor activity"/>
    <property type="evidence" value="ECO:0007669"/>
    <property type="project" value="InterPro"/>
</dbReference>
<dbReference type="Pfam" id="PF03466">
    <property type="entry name" value="LysR_substrate"/>
    <property type="match status" value="1"/>
</dbReference>
<dbReference type="CDD" id="cd08422">
    <property type="entry name" value="PBP2_CrgA_like"/>
    <property type="match status" value="1"/>
</dbReference>
<dbReference type="GO" id="GO:0043565">
    <property type="term" value="F:sequence-specific DNA binding"/>
    <property type="evidence" value="ECO:0007669"/>
    <property type="project" value="TreeGrafter"/>
</dbReference>
<dbReference type="InterPro" id="IPR058163">
    <property type="entry name" value="LysR-type_TF_proteobact-type"/>
</dbReference>
<dbReference type="InterPro" id="IPR036390">
    <property type="entry name" value="WH_DNA-bd_sf"/>
</dbReference>
<evidence type="ECO:0000259" key="5">
    <source>
        <dbReference type="PROSITE" id="PS50931"/>
    </source>
</evidence>
<dbReference type="SUPFAM" id="SSF46785">
    <property type="entry name" value="Winged helix' DNA-binding domain"/>
    <property type="match status" value="1"/>
</dbReference>
<evidence type="ECO:0000256" key="3">
    <source>
        <dbReference type="ARBA" id="ARBA00023125"/>
    </source>
</evidence>
<comment type="similarity">
    <text evidence="1">Belongs to the LysR transcriptional regulatory family.</text>
</comment>
<keyword evidence="4" id="KW-0804">Transcription</keyword>
<dbReference type="InterPro" id="IPR036388">
    <property type="entry name" value="WH-like_DNA-bd_sf"/>
</dbReference>
<evidence type="ECO:0000256" key="4">
    <source>
        <dbReference type="ARBA" id="ARBA00023163"/>
    </source>
</evidence>
<keyword evidence="3" id="KW-0238">DNA-binding</keyword>
<evidence type="ECO:0000313" key="6">
    <source>
        <dbReference type="EMBL" id="VAV90486.1"/>
    </source>
</evidence>
<dbReference type="InterPro" id="IPR005119">
    <property type="entry name" value="LysR_subst-bd"/>
</dbReference>